<proteinExistence type="predicted"/>
<dbReference type="HOGENOM" id="CLU_016274_1_1_5"/>
<protein>
    <submittedName>
        <fullName evidence="2">BadF/BadG/BcrA/BcrD ATPase family protein</fullName>
    </submittedName>
</protein>
<evidence type="ECO:0000313" key="3">
    <source>
        <dbReference type="Proteomes" id="UP000006512"/>
    </source>
</evidence>
<dbReference type="STRING" id="715226.ABI_01900"/>
<name>F4QIC2_9CAUL</name>
<evidence type="ECO:0000313" key="2">
    <source>
        <dbReference type="EMBL" id="EGF91760.1"/>
    </source>
</evidence>
<reference evidence="3" key="1">
    <citation type="submission" date="2011-03" db="EMBL/GenBank/DDBJ databases">
        <title>Draft genome sequence of Brevundimonas diminuta.</title>
        <authorList>
            <person name="Brown P.J.B."/>
            <person name="Buechlein A."/>
            <person name="Hemmerich C."/>
            <person name="Brun Y.V."/>
        </authorList>
    </citation>
    <scope>NUCLEOTIDE SEQUENCE [LARGE SCALE GENOMIC DNA]</scope>
    <source>
        <strain evidence="3">C19</strain>
    </source>
</reference>
<evidence type="ECO:0000259" key="1">
    <source>
        <dbReference type="Pfam" id="PF01869"/>
    </source>
</evidence>
<dbReference type="InterPro" id="IPR002731">
    <property type="entry name" value="ATPase_BadF"/>
</dbReference>
<keyword evidence="3" id="KW-1185">Reference proteome</keyword>
<dbReference type="InterPro" id="IPR052519">
    <property type="entry name" value="Euk-type_GlcNAc_Kinase"/>
</dbReference>
<dbReference type="PANTHER" id="PTHR43190:SF3">
    <property type="entry name" value="N-ACETYL-D-GLUCOSAMINE KINASE"/>
    <property type="match status" value="1"/>
</dbReference>
<dbReference type="eggNOG" id="COG2971">
    <property type="taxonomic scope" value="Bacteria"/>
</dbReference>
<feature type="domain" description="ATPase BadF/BadG/BcrA/BcrD type" evidence="1">
    <location>
        <begin position="12"/>
        <end position="310"/>
    </location>
</feature>
<dbReference type="Proteomes" id="UP000006512">
    <property type="component" value="Unassembled WGS sequence"/>
</dbReference>
<dbReference type="OrthoDB" id="63487at2"/>
<dbReference type="EMBL" id="GL883077">
    <property type="protein sequence ID" value="EGF91760.1"/>
    <property type="molecule type" value="Genomic_DNA"/>
</dbReference>
<sequence>MALLSGTGPYFLGVDGGGTKTGFVLADEAGTIVASHQLGPSYYIQIGFDGLHELLAEGVGTVLAAVDASPEDVAYAFFGLPAYGEDSHAQAFLDVIPEAFLGHHRYRCGNDMICGWAGSLGGEDGINIVAGTGSIGYGERRGKSARGGGWGEIFSDEGSAHWVAVQGLNAFSRMGDGRLAKGPLYDVFMEAMELKVDLDICGAVFGREPPSRDKIAAMSQLVAKAVEAGDATARSIFERAGFELAAIVDAIRQQLDCPPDERMRVSYSGGMFRTGQLILDPFSRHLRALNPAYDIVEPLHAPGVGATLYAARLNRLALQPG</sequence>
<dbReference type="Pfam" id="PF01869">
    <property type="entry name" value="BcrAD_BadFG"/>
    <property type="match status" value="1"/>
</dbReference>
<organism evidence="2 3">
    <name type="scientific">Asticcacaulis biprosthecium C19</name>
    <dbReference type="NCBI Taxonomy" id="715226"/>
    <lineage>
        <taxon>Bacteria</taxon>
        <taxon>Pseudomonadati</taxon>
        <taxon>Pseudomonadota</taxon>
        <taxon>Alphaproteobacteria</taxon>
        <taxon>Caulobacterales</taxon>
        <taxon>Caulobacteraceae</taxon>
        <taxon>Asticcacaulis</taxon>
    </lineage>
</organism>
<dbReference type="RefSeq" id="WP_006270923.1">
    <property type="nucleotide sequence ID" value="NZ_GL883077.1"/>
</dbReference>
<dbReference type="SUPFAM" id="SSF53067">
    <property type="entry name" value="Actin-like ATPase domain"/>
    <property type="match status" value="2"/>
</dbReference>
<dbReference type="Gene3D" id="3.30.420.40">
    <property type="match status" value="2"/>
</dbReference>
<dbReference type="InterPro" id="IPR043129">
    <property type="entry name" value="ATPase_NBD"/>
</dbReference>
<dbReference type="CDD" id="cd24007">
    <property type="entry name" value="ASKHA_NBD_eukNAGK-like"/>
    <property type="match status" value="1"/>
</dbReference>
<dbReference type="PANTHER" id="PTHR43190">
    <property type="entry name" value="N-ACETYL-D-GLUCOSAMINE KINASE"/>
    <property type="match status" value="1"/>
</dbReference>
<accession>F4QIC2</accession>
<dbReference type="AlphaFoldDB" id="F4QIC2"/>
<gene>
    <name evidence="2" type="ORF">ABI_01900</name>
</gene>